<dbReference type="PROSITE" id="PS50887">
    <property type="entry name" value="GGDEF"/>
    <property type="match status" value="1"/>
</dbReference>
<dbReference type="EC" id="2.7.7.65" evidence="1"/>
<organism evidence="4 5">
    <name type="scientific">Pseudoalteromonas arctica A 37-1-2</name>
    <dbReference type="NCBI Taxonomy" id="1117313"/>
    <lineage>
        <taxon>Bacteria</taxon>
        <taxon>Pseudomonadati</taxon>
        <taxon>Pseudomonadota</taxon>
        <taxon>Gammaproteobacteria</taxon>
        <taxon>Alteromonadales</taxon>
        <taxon>Pseudoalteromonadaceae</taxon>
        <taxon>Pseudoalteromonas</taxon>
    </lineage>
</organism>
<dbReference type="InterPro" id="IPR043128">
    <property type="entry name" value="Rev_trsase/Diguanyl_cyclase"/>
</dbReference>
<dbReference type="InterPro" id="IPR029787">
    <property type="entry name" value="Nucleotide_cyclase"/>
</dbReference>
<dbReference type="OrthoDB" id="9812260at2"/>
<dbReference type="Proteomes" id="UP000016505">
    <property type="component" value="Chromosome I"/>
</dbReference>
<proteinExistence type="predicted"/>
<dbReference type="PANTHER" id="PTHR45138">
    <property type="entry name" value="REGULATORY COMPONENTS OF SENSORY TRANSDUCTION SYSTEM"/>
    <property type="match status" value="1"/>
</dbReference>
<dbReference type="CDD" id="cd01949">
    <property type="entry name" value="GGDEF"/>
    <property type="match status" value="1"/>
</dbReference>
<evidence type="ECO:0000313" key="4">
    <source>
        <dbReference type="EMBL" id="ATC87842.1"/>
    </source>
</evidence>
<name>A0A290S6Z7_9GAMM</name>
<dbReference type="GO" id="GO:0043709">
    <property type="term" value="P:cell adhesion involved in single-species biofilm formation"/>
    <property type="evidence" value="ECO:0007669"/>
    <property type="project" value="TreeGrafter"/>
</dbReference>
<evidence type="ECO:0000259" key="3">
    <source>
        <dbReference type="PROSITE" id="PS50887"/>
    </source>
</evidence>
<dbReference type="AlphaFoldDB" id="A0A290S6Z7"/>
<dbReference type="GO" id="GO:0052621">
    <property type="term" value="F:diguanylate cyclase activity"/>
    <property type="evidence" value="ECO:0007669"/>
    <property type="project" value="UniProtKB-EC"/>
</dbReference>
<evidence type="ECO:0000256" key="2">
    <source>
        <dbReference type="ARBA" id="ARBA00034247"/>
    </source>
</evidence>
<evidence type="ECO:0000256" key="1">
    <source>
        <dbReference type="ARBA" id="ARBA00012528"/>
    </source>
</evidence>
<dbReference type="GO" id="GO:0005886">
    <property type="term" value="C:plasma membrane"/>
    <property type="evidence" value="ECO:0007669"/>
    <property type="project" value="TreeGrafter"/>
</dbReference>
<reference evidence="4 5" key="1">
    <citation type="journal article" date="2012" name="J. Bacteriol.">
        <title>Genome sequences of type strains of seven species of the marine bacterium Pseudoalteromonas.</title>
        <authorList>
            <person name="Xie B.B."/>
            <person name="Shu Y.L."/>
            <person name="Qin Q.L."/>
            <person name="Rong J.C."/>
            <person name="Zhang X.Y."/>
            <person name="Chen X.L."/>
            <person name="Shi M."/>
            <person name="He H.L."/>
            <person name="Zhou B.C."/>
            <person name="Zhang Y.Z."/>
        </authorList>
    </citation>
    <scope>NUCLEOTIDE SEQUENCE [LARGE SCALE GENOMIC DNA]</scope>
    <source>
        <strain evidence="4 5">A 37-1-2</strain>
    </source>
</reference>
<gene>
    <name evidence="4" type="ORF">PARC_a3479</name>
</gene>
<feature type="domain" description="GGDEF" evidence="3">
    <location>
        <begin position="1"/>
        <end position="90"/>
    </location>
</feature>
<dbReference type="GO" id="GO:1902201">
    <property type="term" value="P:negative regulation of bacterial-type flagellum-dependent cell motility"/>
    <property type="evidence" value="ECO:0007669"/>
    <property type="project" value="TreeGrafter"/>
</dbReference>
<evidence type="ECO:0000313" key="5">
    <source>
        <dbReference type="Proteomes" id="UP000016505"/>
    </source>
</evidence>
<dbReference type="Pfam" id="PF00990">
    <property type="entry name" value="GGDEF"/>
    <property type="match status" value="1"/>
</dbReference>
<comment type="catalytic activity">
    <reaction evidence="2">
        <text>2 GTP = 3',3'-c-di-GMP + 2 diphosphate</text>
        <dbReference type="Rhea" id="RHEA:24898"/>
        <dbReference type="ChEBI" id="CHEBI:33019"/>
        <dbReference type="ChEBI" id="CHEBI:37565"/>
        <dbReference type="ChEBI" id="CHEBI:58805"/>
        <dbReference type="EC" id="2.7.7.65"/>
    </reaction>
</comment>
<protein>
    <recommendedName>
        <fullName evidence="1">diguanylate cyclase</fullName>
        <ecNumber evidence="1">2.7.7.65</ecNumber>
    </recommendedName>
</protein>
<dbReference type="NCBIfam" id="TIGR00254">
    <property type="entry name" value="GGDEF"/>
    <property type="match status" value="1"/>
</dbReference>
<dbReference type="Gene3D" id="3.30.70.270">
    <property type="match status" value="1"/>
</dbReference>
<dbReference type="KEGG" id="part:PARC_a3479"/>
<accession>A0A290S6Z7</accession>
<dbReference type="EMBL" id="CP011025">
    <property type="protein sequence ID" value="ATC87842.1"/>
    <property type="molecule type" value="Genomic_DNA"/>
</dbReference>
<dbReference type="InterPro" id="IPR050469">
    <property type="entry name" value="Diguanylate_Cyclase"/>
</dbReference>
<dbReference type="SUPFAM" id="SSF55073">
    <property type="entry name" value="Nucleotide cyclase"/>
    <property type="match status" value="1"/>
</dbReference>
<dbReference type="InterPro" id="IPR000160">
    <property type="entry name" value="GGDEF_dom"/>
</dbReference>
<dbReference type="PANTHER" id="PTHR45138:SF9">
    <property type="entry name" value="DIGUANYLATE CYCLASE DGCM-RELATED"/>
    <property type="match status" value="1"/>
</dbReference>
<sequence length="125" mass="13384">MPNSSLIARWGGVEFTVILSGTSITDAMAQANELKEYVGTHPIANISLTISIGLAPIQTGDTVLNILERADKALYEAKNNGRNLVCCSDNKVCNLGVNASPLNFIVSTHNAYAYCPQANPQLQAY</sequence>